<keyword evidence="9 22" id="KW-0436">Ligase</keyword>
<dbReference type="STRING" id="1168035.SAMN05444280_10588"/>
<dbReference type="PROSITE" id="PS01012">
    <property type="entry name" value="FOLYLPOLYGLU_SYNT_2"/>
    <property type="match status" value="1"/>
</dbReference>
<evidence type="ECO:0000313" key="25">
    <source>
        <dbReference type="EMBL" id="SHI73606.1"/>
    </source>
</evidence>
<evidence type="ECO:0000256" key="13">
    <source>
        <dbReference type="ARBA" id="ARBA00022842"/>
    </source>
</evidence>
<evidence type="ECO:0000256" key="5">
    <source>
        <dbReference type="ARBA" id="ARBA00008276"/>
    </source>
</evidence>
<protein>
    <recommendedName>
        <fullName evidence="8">Dihydrofolate synthase/folylpolyglutamate synthase</fullName>
        <ecNumber evidence="6">6.3.2.12</ecNumber>
        <ecNumber evidence="7">6.3.2.17</ecNumber>
    </recommendedName>
    <alternativeName>
        <fullName evidence="17">Folylpoly-gamma-glutamate synthetase-dihydrofolate synthetase</fullName>
    </alternativeName>
    <alternativeName>
        <fullName evidence="15">Folylpolyglutamate synthetase</fullName>
    </alternativeName>
    <alternativeName>
        <fullName evidence="16">Tetrahydrofolylpolyglutamate synthase</fullName>
    </alternativeName>
</protein>
<feature type="domain" description="Mur ligase C-terminal" evidence="23">
    <location>
        <begin position="306"/>
        <end position="423"/>
    </location>
</feature>
<evidence type="ECO:0000256" key="4">
    <source>
        <dbReference type="ARBA" id="ARBA00005150"/>
    </source>
</evidence>
<evidence type="ECO:0000259" key="24">
    <source>
        <dbReference type="Pfam" id="PF08245"/>
    </source>
</evidence>
<dbReference type="OrthoDB" id="9809356at2"/>
<dbReference type="Gene3D" id="3.90.190.20">
    <property type="entry name" value="Mur ligase, C-terminal domain"/>
    <property type="match status" value="1"/>
</dbReference>
<accession>A0A1M6DK33</accession>
<dbReference type="GO" id="GO:0046872">
    <property type="term" value="F:metal ion binding"/>
    <property type="evidence" value="ECO:0007669"/>
    <property type="project" value="UniProtKB-KW"/>
</dbReference>
<comment type="pathway">
    <text evidence="3">Cofactor biosynthesis; tetrahydrofolate biosynthesis; 7,8-dihydrofolate from 2-amino-4-hydroxy-6-hydroxymethyl-7,8-dihydropteridine diphosphate and 4-aminobenzoate: step 2/2.</text>
</comment>
<evidence type="ECO:0000313" key="26">
    <source>
        <dbReference type="Proteomes" id="UP000184050"/>
    </source>
</evidence>
<comment type="pathway">
    <text evidence="4">Cofactor biosynthesis; tetrahydrofolylpolyglutamate biosynthesis.</text>
</comment>
<evidence type="ECO:0000256" key="8">
    <source>
        <dbReference type="ARBA" id="ARBA00019357"/>
    </source>
</evidence>
<evidence type="ECO:0000256" key="10">
    <source>
        <dbReference type="ARBA" id="ARBA00022723"/>
    </source>
</evidence>
<evidence type="ECO:0000256" key="16">
    <source>
        <dbReference type="ARBA" id="ARBA00030592"/>
    </source>
</evidence>
<evidence type="ECO:0000256" key="9">
    <source>
        <dbReference type="ARBA" id="ARBA00022598"/>
    </source>
</evidence>
<dbReference type="EMBL" id="FQZE01000005">
    <property type="protein sequence ID" value="SHI73606.1"/>
    <property type="molecule type" value="Genomic_DNA"/>
</dbReference>
<comment type="catalytic activity">
    <reaction evidence="20">
        <text>(6R)-5,10-methylenetetrahydrofolyl-(gamma-L-Glu)(n) + L-glutamate + ATP = (6R)-5,10-methylenetetrahydrofolyl-(gamma-L-Glu)(n+1) + ADP + phosphate + H(+)</text>
        <dbReference type="Rhea" id="RHEA:51912"/>
        <dbReference type="Rhea" id="RHEA-COMP:13257"/>
        <dbReference type="Rhea" id="RHEA-COMP:13258"/>
        <dbReference type="ChEBI" id="CHEBI:15378"/>
        <dbReference type="ChEBI" id="CHEBI:29985"/>
        <dbReference type="ChEBI" id="CHEBI:30616"/>
        <dbReference type="ChEBI" id="CHEBI:43474"/>
        <dbReference type="ChEBI" id="CHEBI:136572"/>
        <dbReference type="ChEBI" id="CHEBI:456216"/>
        <dbReference type="EC" id="6.3.2.17"/>
    </reaction>
</comment>
<comment type="function">
    <text evidence="2">Functions in two distinct reactions of the de novo folate biosynthetic pathway. Catalyzes the addition of a glutamate residue to dihydropteroate (7,8-dihydropteroate or H2Pte) to form dihydrofolate (7,8-dihydrofolate monoglutamate or H2Pte-Glu). Also catalyzes successive additions of L-glutamate to tetrahydrofolate or 10-formyltetrahydrofolate or 5,10-methylenetetrahydrofolate, leading to folylpolyglutamate derivatives.</text>
</comment>
<dbReference type="InterPro" id="IPR036565">
    <property type="entry name" value="Mur-like_cat_sf"/>
</dbReference>
<dbReference type="InterPro" id="IPR036615">
    <property type="entry name" value="Mur_ligase_C_dom_sf"/>
</dbReference>
<evidence type="ECO:0000256" key="12">
    <source>
        <dbReference type="ARBA" id="ARBA00022840"/>
    </source>
</evidence>
<dbReference type="SUPFAM" id="SSF53244">
    <property type="entry name" value="MurD-like peptide ligases, peptide-binding domain"/>
    <property type="match status" value="1"/>
</dbReference>
<evidence type="ECO:0000256" key="6">
    <source>
        <dbReference type="ARBA" id="ARBA00013023"/>
    </source>
</evidence>
<gene>
    <name evidence="25" type="ORF">SAMN05444280_10588</name>
</gene>
<dbReference type="GO" id="GO:0005524">
    <property type="term" value="F:ATP binding"/>
    <property type="evidence" value="ECO:0007669"/>
    <property type="project" value="UniProtKB-KW"/>
</dbReference>
<dbReference type="AlphaFoldDB" id="A0A1M6DK33"/>
<dbReference type="EC" id="6.3.2.12" evidence="6"/>
<dbReference type="PANTHER" id="PTHR11136">
    <property type="entry name" value="FOLYLPOLYGLUTAMATE SYNTHASE-RELATED"/>
    <property type="match status" value="1"/>
</dbReference>
<name>A0A1M6DK33_9BACT</name>
<comment type="catalytic activity">
    <reaction evidence="18">
        <text>(6S)-5,6,7,8-tetrahydrofolyl-(gamma-L-Glu)(n) + L-glutamate + ATP = (6S)-5,6,7,8-tetrahydrofolyl-(gamma-L-Glu)(n+1) + ADP + phosphate + H(+)</text>
        <dbReference type="Rhea" id="RHEA:10580"/>
        <dbReference type="Rhea" id="RHEA-COMP:14738"/>
        <dbReference type="Rhea" id="RHEA-COMP:14740"/>
        <dbReference type="ChEBI" id="CHEBI:15378"/>
        <dbReference type="ChEBI" id="CHEBI:29985"/>
        <dbReference type="ChEBI" id="CHEBI:30616"/>
        <dbReference type="ChEBI" id="CHEBI:43474"/>
        <dbReference type="ChEBI" id="CHEBI:141005"/>
        <dbReference type="ChEBI" id="CHEBI:456216"/>
        <dbReference type="EC" id="6.3.2.17"/>
    </reaction>
</comment>
<evidence type="ECO:0000256" key="15">
    <source>
        <dbReference type="ARBA" id="ARBA00030048"/>
    </source>
</evidence>
<dbReference type="SUPFAM" id="SSF53623">
    <property type="entry name" value="MurD-like peptide ligases, catalytic domain"/>
    <property type="match status" value="1"/>
</dbReference>
<keyword evidence="10" id="KW-0479">Metal-binding</keyword>
<dbReference type="Gene3D" id="3.40.1190.10">
    <property type="entry name" value="Mur-like, catalytic domain"/>
    <property type="match status" value="1"/>
</dbReference>
<evidence type="ECO:0000256" key="18">
    <source>
        <dbReference type="ARBA" id="ARBA00047493"/>
    </source>
</evidence>
<dbReference type="InterPro" id="IPR013221">
    <property type="entry name" value="Mur_ligase_cen"/>
</dbReference>
<dbReference type="EC" id="6.3.2.17" evidence="7"/>
<evidence type="ECO:0000256" key="19">
    <source>
        <dbReference type="ARBA" id="ARBA00047808"/>
    </source>
</evidence>
<feature type="domain" description="Mur ligase central" evidence="24">
    <location>
        <begin position="51"/>
        <end position="273"/>
    </location>
</feature>
<comment type="cofactor">
    <cofactor evidence="1">
        <name>Mg(2+)</name>
        <dbReference type="ChEBI" id="CHEBI:18420"/>
    </cofactor>
</comment>
<evidence type="ECO:0000256" key="3">
    <source>
        <dbReference type="ARBA" id="ARBA00004799"/>
    </source>
</evidence>
<dbReference type="GO" id="GO:0046656">
    <property type="term" value="P:folic acid biosynthetic process"/>
    <property type="evidence" value="ECO:0007669"/>
    <property type="project" value="UniProtKB-KW"/>
</dbReference>
<dbReference type="InterPro" id="IPR018109">
    <property type="entry name" value="Folylpolyglutamate_synth_CS"/>
</dbReference>
<dbReference type="GO" id="GO:0005737">
    <property type="term" value="C:cytoplasm"/>
    <property type="evidence" value="ECO:0007669"/>
    <property type="project" value="TreeGrafter"/>
</dbReference>
<dbReference type="Proteomes" id="UP000184050">
    <property type="component" value="Unassembled WGS sequence"/>
</dbReference>
<evidence type="ECO:0000256" key="14">
    <source>
        <dbReference type="ARBA" id="ARBA00022909"/>
    </source>
</evidence>
<dbReference type="NCBIfam" id="TIGR01499">
    <property type="entry name" value="folC"/>
    <property type="match status" value="1"/>
</dbReference>
<dbReference type="GO" id="GO:0008841">
    <property type="term" value="F:dihydrofolate synthase activity"/>
    <property type="evidence" value="ECO:0007669"/>
    <property type="project" value="UniProtKB-EC"/>
</dbReference>
<sequence length="431" mass="48185">MNYSETLDYLFSRLPMYQRVGPAAYKNNLDNTLQLDNFYGNPHRHFKTIHVAGTNGKGSVSHMLAAILQSAGYKTGLYTSPHLKDFRERIRIDGKMIPENEVVNWVENYKVNDELQKIEPSFFELTVAMAFDYFANEKVDIAIVEVGLGGRLDSTNIITPEVSIITNIGLDHTALLGDSLEAIAKEKAGIIKNKIPVVIGTTQNETQQVFTEKAGELYAPLYFADREYSVRYAMNDFDGNQLLAVEKNGKQIYRHLKLDLKGAYQQKNLPAVLKTLEFLKTKGWGISQENIETGLAEVSKLTGLLGRWQVLDVNPRIVCDTAHNADGLTEIVKQLEQTPYKKLHVVFGMVNDKEPEKILKLLPQNAAYYFTKANIPRALDENVLAKYAAGFGLKGQAFSDVNDAYNEAKKSAGKDDFIFVGGSTFIVAEIL</sequence>
<keyword evidence="12 22" id="KW-0067">ATP-binding</keyword>
<dbReference type="Pfam" id="PF08245">
    <property type="entry name" value="Mur_ligase_M"/>
    <property type="match status" value="1"/>
</dbReference>
<dbReference type="FunFam" id="3.40.1190.10:FF:000011">
    <property type="entry name" value="Folylpolyglutamate synthase/dihydrofolate synthase"/>
    <property type="match status" value="1"/>
</dbReference>
<reference evidence="25 26" key="1">
    <citation type="submission" date="2016-11" db="EMBL/GenBank/DDBJ databases">
        <authorList>
            <person name="Jaros S."/>
            <person name="Januszkiewicz K."/>
            <person name="Wedrychowicz H."/>
        </authorList>
    </citation>
    <scope>NUCLEOTIDE SEQUENCE [LARGE SCALE GENOMIC DNA]</scope>
    <source>
        <strain evidence="25 26">DSM 27063</strain>
    </source>
</reference>
<comment type="similarity">
    <text evidence="5 22">Belongs to the folylpolyglutamate synthase family.</text>
</comment>
<dbReference type="Pfam" id="PF02875">
    <property type="entry name" value="Mur_ligase_C"/>
    <property type="match status" value="1"/>
</dbReference>
<keyword evidence="13" id="KW-0460">Magnesium</keyword>
<dbReference type="PANTHER" id="PTHR11136:SF0">
    <property type="entry name" value="DIHYDROFOLATE SYNTHETASE-RELATED"/>
    <property type="match status" value="1"/>
</dbReference>
<proteinExistence type="inferred from homology"/>
<evidence type="ECO:0000256" key="17">
    <source>
        <dbReference type="ARBA" id="ARBA00032510"/>
    </source>
</evidence>
<evidence type="ECO:0000256" key="22">
    <source>
        <dbReference type="PIRNR" id="PIRNR001563"/>
    </source>
</evidence>
<comment type="catalytic activity">
    <reaction evidence="21">
        <text>7,8-dihydropteroate + L-glutamate + ATP = 7,8-dihydrofolate + ADP + phosphate + H(+)</text>
        <dbReference type="Rhea" id="RHEA:23584"/>
        <dbReference type="ChEBI" id="CHEBI:15378"/>
        <dbReference type="ChEBI" id="CHEBI:17839"/>
        <dbReference type="ChEBI" id="CHEBI:29985"/>
        <dbReference type="ChEBI" id="CHEBI:30616"/>
        <dbReference type="ChEBI" id="CHEBI:43474"/>
        <dbReference type="ChEBI" id="CHEBI:57451"/>
        <dbReference type="ChEBI" id="CHEBI:456216"/>
        <dbReference type="EC" id="6.3.2.12"/>
    </reaction>
</comment>
<organism evidence="25 26">
    <name type="scientific">Tangfeifania diversioriginum</name>
    <dbReference type="NCBI Taxonomy" id="1168035"/>
    <lineage>
        <taxon>Bacteria</taxon>
        <taxon>Pseudomonadati</taxon>
        <taxon>Bacteroidota</taxon>
        <taxon>Bacteroidia</taxon>
        <taxon>Marinilabiliales</taxon>
        <taxon>Prolixibacteraceae</taxon>
        <taxon>Tangfeifania</taxon>
    </lineage>
</organism>
<comment type="catalytic activity">
    <reaction evidence="19">
        <text>10-formyltetrahydrofolyl-(gamma-L-Glu)(n) + L-glutamate + ATP = 10-formyltetrahydrofolyl-(gamma-L-Glu)(n+1) + ADP + phosphate + H(+)</text>
        <dbReference type="Rhea" id="RHEA:51904"/>
        <dbReference type="Rhea" id="RHEA-COMP:13088"/>
        <dbReference type="Rhea" id="RHEA-COMP:14300"/>
        <dbReference type="ChEBI" id="CHEBI:15378"/>
        <dbReference type="ChEBI" id="CHEBI:29985"/>
        <dbReference type="ChEBI" id="CHEBI:30616"/>
        <dbReference type="ChEBI" id="CHEBI:43474"/>
        <dbReference type="ChEBI" id="CHEBI:134413"/>
        <dbReference type="ChEBI" id="CHEBI:456216"/>
        <dbReference type="EC" id="6.3.2.17"/>
    </reaction>
</comment>
<evidence type="ECO:0000256" key="11">
    <source>
        <dbReference type="ARBA" id="ARBA00022741"/>
    </source>
</evidence>
<evidence type="ECO:0000256" key="1">
    <source>
        <dbReference type="ARBA" id="ARBA00001946"/>
    </source>
</evidence>
<evidence type="ECO:0000256" key="21">
    <source>
        <dbReference type="ARBA" id="ARBA00049161"/>
    </source>
</evidence>
<keyword evidence="26" id="KW-1185">Reference proteome</keyword>
<evidence type="ECO:0000256" key="7">
    <source>
        <dbReference type="ARBA" id="ARBA00013025"/>
    </source>
</evidence>
<dbReference type="InterPro" id="IPR001645">
    <property type="entry name" value="Folylpolyglutamate_synth"/>
</dbReference>
<keyword evidence="11 22" id="KW-0547">Nucleotide-binding</keyword>
<evidence type="ECO:0000259" key="23">
    <source>
        <dbReference type="Pfam" id="PF02875"/>
    </source>
</evidence>
<evidence type="ECO:0000256" key="2">
    <source>
        <dbReference type="ARBA" id="ARBA00002714"/>
    </source>
</evidence>
<evidence type="ECO:0000256" key="20">
    <source>
        <dbReference type="ARBA" id="ARBA00049035"/>
    </source>
</evidence>
<keyword evidence="14" id="KW-0289">Folate biosynthesis</keyword>
<dbReference type="GO" id="GO:0004326">
    <property type="term" value="F:tetrahydrofolylpolyglutamate synthase activity"/>
    <property type="evidence" value="ECO:0007669"/>
    <property type="project" value="UniProtKB-EC"/>
</dbReference>
<dbReference type="PIRSF" id="PIRSF001563">
    <property type="entry name" value="Folylpolyglu_synth"/>
    <property type="match status" value="1"/>
</dbReference>
<dbReference type="RefSeq" id="WP_073166325.1">
    <property type="nucleotide sequence ID" value="NZ_FQZE01000005.1"/>
</dbReference>
<dbReference type="InterPro" id="IPR004101">
    <property type="entry name" value="Mur_ligase_C"/>
</dbReference>